<feature type="domain" description="Spt4/RpoE2 zinc finger" evidence="10">
    <location>
        <begin position="21"/>
        <end position="97"/>
    </location>
</feature>
<evidence type="ECO:0000256" key="1">
    <source>
        <dbReference type="ARBA" id="ARBA00004123"/>
    </source>
</evidence>
<dbReference type="PANTHER" id="PTHR12882:SF1">
    <property type="entry name" value="TRANSCRIPTION ELONGATION FACTOR SPT4"/>
    <property type="match status" value="1"/>
</dbReference>
<evidence type="ECO:0000256" key="8">
    <source>
        <dbReference type="ARBA" id="ARBA00056652"/>
    </source>
</evidence>
<evidence type="ECO:0000256" key="5">
    <source>
        <dbReference type="ARBA" id="ARBA00022833"/>
    </source>
</evidence>
<dbReference type="InterPro" id="IPR009287">
    <property type="entry name" value="Spt4"/>
</dbReference>
<comment type="similarity">
    <text evidence="2 9">Belongs to the SPT4 family.</text>
</comment>
<sequence length="121" mass="13429">MTSNGSDIQIDVIPKGFGNNLRACVVCRLVKTYDQFLANGCDNCPFLDMAGHRDQCLDCTTPTFAGMISLMQPTNSWAGKWLHLAKFVPGAYAIKVTTPIPREVEEILEANNITWHLERGD</sequence>
<evidence type="ECO:0000313" key="11">
    <source>
        <dbReference type="EMBL" id="KAK9861949.1"/>
    </source>
</evidence>
<comment type="caution">
    <text evidence="11">The sequence shown here is derived from an EMBL/GenBank/DDBJ whole genome shotgun (WGS) entry which is preliminary data.</text>
</comment>
<dbReference type="AlphaFoldDB" id="A0AAW1SX93"/>
<gene>
    <name evidence="11" type="ORF">WJX84_004191</name>
</gene>
<evidence type="ECO:0000256" key="6">
    <source>
        <dbReference type="ARBA" id="ARBA00023163"/>
    </source>
</evidence>
<dbReference type="SUPFAM" id="SSF63393">
    <property type="entry name" value="RNA polymerase subunits"/>
    <property type="match status" value="1"/>
</dbReference>
<dbReference type="GO" id="GO:0032044">
    <property type="term" value="C:DSIF complex"/>
    <property type="evidence" value="ECO:0007669"/>
    <property type="project" value="TreeGrafter"/>
</dbReference>
<dbReference type="GO" id="GO:0008270">
    <property type="term" value="F:zinc ion binding"/>
    <property type="evidence" value="ECO:0007669"/>
    <property type="project" value="UniProtKB-KW"/>
</dbReference>
<dbReference type="InterPro" id="IPR029040">
    <property type="entry name" value="RPABC4/Spt4"/>
</dbReference>
<dbReference type="GO" id="GO:0006355">
    <property type="term" value="P:regulation of DNA-templated transcription"/>
    <property type="evidence" value="ECO:0007669"/>
    <property type="project" value="InterPro"/>
</dbReference>
<evidence type="ECO:0000256" key="9">
    <source>
        <dbReference type="PIRNR" id="PIRNR025023"/>
    </source>
</evidence>
<evidence type="ECO:0000256" key="7">
    <source>
        <dbReference type="ARBA" id="ARBA00023242"/>
    </source>
</evidence>
<dbReference type="InterPro" id="IPR038510">
    <property type="entry name" value="Spt4_sf"/>
</dbReference>
<keyword evidence="4" id="KW-0863">Zinc-finger</keyword>
<evidence type="ECO:0000256" key="4">
    <source>
        <dbReference type="ARBA" id="ARBA00022771"/>
    </source>
</evidence>
<organism evidence="11 12">
    <name type="scientific">Apatococcus fuscideae</name>
    <dbReference type="NCBI Taxonomy" id="2026836"/>
    <lineage>
        <taxon>Eukaryota</taxon>
        <taxon>Viridiplantae</taxon>
        <taxon>Chlorophyta</taxon>
        <taxon>core chlorophytes</taxon>
        <taxon>Trebouxiophyceae</taxon>
        <taxon>Chlorellales</taxon>
        <taxon>Chlorellaceae</taxon>
        <taxon>Apatococcus</taxon>
    </lineage>
</organism>
<keyword evidence="6 9" id="KW-0804">Transcription</keyword>
<dbReference type="CDD" id="cd07973">
    <property type="entry name" value="Spt4"/>
    <property type="match status" value="1"/>
</dbReference>
<keyword evidence="3" id="KW-0479">Metal-binding</keyword>
<dbReference type="Pfam" id="PF06093">
    <property type="entry name" value="Spt4"/>
    <property type="match status" value="1"/>
</dbReference>
<keyword evidence="5" id="KW-0862">Zinc</keyword>
<dbReference type="Proteomes" id="UP001485043">
    <property type="component" value="Unassembled WGS sequence"/>
</dbReference>
<dbReference type="FunFam" id="3.30.40.210:FF:000002">
    <property type="entry name" value="Transcription elongation factor SPT4 homolog"/>
    <property type="match status" value="1"/>
</dbReference>
<protein>
    <recommendedName>
        <fullName evidence="9">Transcription elongation factor SPT4 homolog</fullName>
    </recommendedName>
</protein>
<proteinExistence type="inferred from homology"/>
<evidence type="ECO:0000256" key="2">
    <source>
        <dbReference type="ARBA" id="ARBA00010464"/>
    </source>
</evidence>
<comment type="subcellular location">
    <subcellularLocation>
        <location evidence="1 9">Nucleus</location>
    </subcellularLocation>
</comment>
<dbReference type="Gene3D" id="3.30.40.210">
    <property type="match status" value="1"/>
</dbReference>
<comment type="function">
    <text evidence="8 9">May regulate transcription elongation by RNA polymerase II. May enhance transcriptional pausing at sites proximal to the promoter, which may in turn facilitate the assembly of an elongation competent RNA polymerase II complex.</text>
</comment>
<dbReference type="PIRSF" id="PIRSF025023">
    <property type="entry name" value="Spt4"/>
    <property type="match status" value="1"/>
</dbReference>
<dbReference type="PANTHER" id="PTHR12882">
    <property type="entry name" value="SUPPRESSOR OF TY 4"/>
    <property type="match status" value="1"/>
</dbReference>
<keyword evidence="12" id="KW-1185">Reference proteome</keyword>
<dbReference type="EMBL" id="JALJOV010000676">
    <property type="protein sequence ID" value="KAK9861949.1"/>
    <property type="molecule type" value="Genomic_DNA"/>
</dbReference>
<evidence type="ECO:0000256" key="3">
    <source>
        <dbReference type="ARBA" id="ARBA00022723"/>
    </source>
</evidence>
<name>A0AAW1SX93_9CHLO</name>
<dbReference type="InterPro" id="IPR022800">
    <property type="entry name" value="Spt4/RpoE2_Znf"/>
</dbReference>
<keyword evidence="7 9" id="KW-0539">Nucleus</keyword>
<evidence type="ECO:0000259" key="10">
    <source>
        <dbReference type="SMART" id="SM01389"/>
    </source>
</evidence>
<reference evidence="11 12" key="1">
    <citation type="journal article" date="2024" name="Nat. Commun.">
        <title>Phylogenomics reveals the evolutionary origins of lichenization in chlorophyte algae.</title>
        <authorList>
            <person name="Puginier C."/>
            <person name="Libourel C."/>
            <person name="Otte J."/>
            <person name="Skaloud P."/>
            <person name="Haon M."/>
            <person name="Grisel S."/>
            <person name="Petersen M."/>
            <person name="Berrin J.G."/>
            <person name="Delaux P.M."/>
            <person name="Dal Grande F."/>
            <person name="Keller J."/>
        </authorList>
    </citation>
    <scope>NUCLEOTIDE SEQUENCE [LARGE SCALE GENOMIC DNA]</scope>
    <source>
        <strain evidence="11 12">SAG 2523</strain>
    </source>
</reference>
<dbReference type="GO" id="GO:0140673">
    <property type="term" value="P:transcription elongation-coupled chromatin remodeling"/>
    <property type="evidence" value="ECO:0007669"/>
    <property type="project" value="InterPro"/>
</dbReference>
<dbReference type="SMART" id="SM01389">
    <property type="entry name" value="Spt4"/>
    <property type="match status" value="1"/>
</dbReference>
<dbReference type="GO" id="GO:0000993">
    <property type="term" value="F:RNA polymerase II complex binding"/>
    <property type="evidence" value="ECO:0007669"/>
    <property type="project" value="TreeGrafter"/>
</dbReference>
<accession>A0AAW1SX93</accession>
<evidence type="ECO:0000313" key="12">
    <source>
        <dbReference type="Proteomes" id="UP001485043"/>
    </source>
</evidence>